<dbReference type="GO" id="GO:0016853">
    <property type="term" value="F:isomerase activity"/>
    <property type="evidence" value="ECO:0007669"/>
    <property type="project" value="UniProtKB-KW"/>
</dbReference>
<dbReference type="AlphaFoldDB" id="A0A2T0SFN9"/>
<evidence type="ECO:0000313" key="3">
    <source>
        <dbReference type="Proteomes" id="UP000239209"/>
    </source>
</evidence>
<evidence type="ECO:0000259" key="1">
    <source>
        <dbReference type="Pfam" id="PF12680"/>
    </source>
</evidence>
<dbReference type="OrthoDB" id="129343at2"/>
<keyword evidence="2" id="KW-0413">Isomerase</keyword>
<dbReference type="RefSeq" id="WP_106125418.1">
    <property type="nucleotide sequence ID" value="NZ_PVZG01000002.1"/>
</dbReference>
<dbReference type="EMBL" id="PVZG01000002">
    <property type="protein sequence ID" value="PRY32230.1"/>
    <property type="molecule type" value="Genomic_DNA"/>
</dbReference>
<protein>
    <submittedName>
        <fullName evidence="2">Ketosteroid isomerase-like protein</fullName>
    </submittedName>
</protein>
<reference evidence="2 3" key="1">
    <citation type="submission" date="2018-03" db="EMBL/GenBank/DDBJ databases">
        <title>Genomic Encyclopedia of Archaeal and Bacterial Type Strains, Phase II (KMG-II): from individual species to whole genera.</title>
        <authorList>
            <person name="Goeker M."/>
        </authorList>
    </citation>
    <scope>NUCLEOTIDE SEQUENCE [LARGE SCALE GENOMIC DNA]</scope>
    <source>
        <strain evidence="2 3">DSM 45348</strain>
    </source>
</reference>
<keyword evidence="3" id="KW-1185">Reference proteome</keyword>
<dbReference type="InterPro" id="IPR037401">
    <property type="entry name" value="SnoaL-like"/>
</dbReference>
<dbReference type="SUPFAM" id="SSF54427">
    <property type="entry name" value="NTF2-like"/>
    <property type="match status" value="1"/>
</dbReference>
<organism evidence="2 3">
    <name type="scientific">Pseudosporangium ferrugineum</name>
    <dbReference type="NCBI Taxonomy" id="439699"/>
    <lineage>
        <taxon>Bacteria</taxon>
        <taxon>Bacillati</taxon>
        <taxon>Actinomycetota</taxon>
        <taxon>Actinomycetes</taxon>
        <taxon>Micromonosporales</taxon>
        <taxon>Micromonosporaceae</taxon>
        <taxon>Pseudosporangium</taxon>
    </lineage>
</organism>
<dbReference type="InterPro" id="IPR032710">
    <property type="entry name" value="NTF2-like_dom_sf"/>
</dbReference>
<dbReference type="Proteomes" id="UP000239209">
    <property type="component" value="Unassembled WGS sequence"/>
</dbReference>
<dbReference type="Gene3D" id="3.10.450.50">
    <property type="match status" value="1"/>
</dbReference>
<gene>
    <name evidence="2" type="ORF">CLV70_102441</name>
</gene>
<name>A0A2T0SFN9_9ACTN</name>
<proteinExistence type="predicted"/>
<dbReference type="Pfam" id="PF12680">
    <property type="entry name" value="SnoaL_2"/>
    <property type="match status" value="1"/>
</dbReference>
<feature type="domain" description="SnoaL-like" evidence="1">
    <location>
        <begin position="21"/>
        <end position="122"/>
    </location>
</feature>
<sequence length="160" mass="17073">MKSNEEIVREAYRLAEGSVLDGPGFRALFTEDGSFHDMPNAQSFRGDEIPLALTGLAGVFPDIHRELLELHAIGEVVAVELRIQGTHLGAFPTPIGAIPPTGNRIDVPTADLWYLRDGKIERFHCYNSANVLLAQIGAGPDFRSAIEAAAGGPAAPTGRG</sequence>
<accession>A0A2T0SFN9</accession>
<comment type="caution">
    <text evidence="2">The sequence shown here is derived from an EMBL/GenBank/DDBJ whole genome shotgun (WGS) entry which is preliminary data.</text>
</comment>
<evidence type="ECO:0000313" key="2">
    <source>
        <dbReference type="EMBL" id="PRY32230.1"/>
    </source>
</evidence>